<accession>A0A3P8J4E2</accession>
<proteinExistence type="predicted"/>
<gene>
    <name evidence="1" type="ORF">NCTC13098_05603</name>
</gene>
<evidence type="ECO:0000313" key="1">
    <source>
        <dbReference type="EMBL" id="VDR29199.1"/>
    </source>
</evidence>
<dbReference type="EMBL" id="LR131271">
    <property type="protein sequence ID" value="VDR29199.1"/>
    <property type="molecule type" value="Genomic_DNA"/>
</dbReference>
<reference evidence="1 2" key="1">
    <citation type="submission" date="2018-12" db="EMBL/GenBank/DDBJ databases">
        <authorList>
            <consortium name="Pathogen Informatics"/>
        </authorList>
    </citation>
    <scope>NUCLEOTIDE SEQUENCE [LARGE SCALE GENOMIC DNA]</scope>
    <source>
        <strain evidence="1 2">NCTC13098</strain>
    </source>
</reference>
<dbReference type="KEGG" id="rtg:NCTC13098_05603"/>
<evidence type="ECO:0000313" key="2">
    <source>
        <dbReference type="Proteomes" id="UP000274346"/>
    </source>
</evidence>
<dbReference type="Proteomes" id="UP000274346">
    <property type="component" value="Chromosome"/>
</dbReference>
<sequence length="67" mass="6935">MTLVAGRDVTSQAAGIAAEGNVGIQDGRDVNLLAEESVTGSSSHSKKKTVNAIRAVLSPDNILSERQ</sequence>
<organism evidence="1 2">
    <name type="scientific">Raoultella terrigena</name>
    <name type="common">Klebsiella terrigena</name>
    <dbReference type="NCBI Taxonomy" id="577"/>
    <lineage>
        <taxon>Bacteria</taxon>
        <taxon>Pseudomonadati</taxon>
        <taxon>Pseudomonadota</taxon>
        <taxon>Gammaproteobacteria</taxon>
        <taxon>Enterobacterales</taxon>
        <taxon>Enterobacteriaceae</taxon>
        <taxon>Klebsiella/Raoultella group</taxon>
        <taxon>Raoultella</taxon>
    </lineage>
</organism>
<name>A0A3P8J4E2_RAOTE</name>
<protein>
    <submittedName>
        <fullName evidence="1">Uncharacterized protein</fullName>
    </submittedName>
</protein>
<dbReference type="AlphaFoldDB" id="A0A3P8J4E2"/>